<evidence type="ECO:0000256" key="5">
    <source>
        <dbReference type="SAM" id="MobiDB-lite"/>
    </source>
</evidence>
<dbReference type="GO" id="GO:0009424">
    <property type="term" value="C:bacterial-type flagellum hook"/>
    <property type="evidence" value="ECO:0007669"/>
    <property type="project" value="TreeGrafter"/>
</dbReference>
<comment type="caution">
    <text evidence="7">The sequence shown here is derived from an EMBL/GenBank/DDBJ whole genome shotgun (WGS) entry which is preliminary data.</text>
</comment>
<dbReference type="GO" id="GO:0009425">
    <property type="term" value="C:bacterial-type flagellum basal body"/>
    <property type="evidence" value="ECO:0007669"/>
    <property type="project" value="UniProtKB-SubCell"/>
</dbReference>
<proteinExistence type="inferred from homology"/>
<dbReference type="InterPro" id="IPR010930">
    <property type="entry name" value="Flg_bb/hook_C_dom"/>
</dbReference>
<dbReference type="SUPFAM" id="SSF117143">
    <property type="entry name" value="Flagellar hook protein flgE"/>
    <property type="match status" value="1"/>
</dbReference>
<comment type="similarity">
    <text evidence="2 4">Belongs to the flagella basal body rod proteins family.</text>
</comment>
<dbReference type="PANTHER" id="PTHR30435">
    <property type="entry name" value="FLAGELLAR PROTEIN"/>
    <property type="match status" value="1"/>
</dbReference>
<dbReference type="GO" id="GO:0005829">
    <property type="term" value="C:cytosol"/>
    <property type="evidence" value="ECO:0007669"/>
    <property type="project" value="TreeGrafter"/>
</dbReference>
<evidence type="ECO:0000313" key="8">
    <source>
        <dbReference type="Proteomes" id="UP000628775"/>
    </source>
</evidence>
<sequence length="160" mass="16684">MNFSYDDNGTTGTANVGLDDINFDGLSSYNDPATADVIGDKVSLQDFNVDSSGRIYGILSNGDLQLLGQIATSQFNNPGGLDKVGGSLYSASSNSGDPVEGAPGDNGSGSLSVGSLEMSNVDLSEEFTSMIEAQRGFQANARVITTSDSILEELVNLKRQ</sequence>
<keyword evidence="8" id="KW-1185">Reference proteome</keyword>
<organism evidence="7 8">
    <name type="scientific">Pullulanibacillus camelliae</name>
    <dbReference type="NCBI Taxonomy" id="1707096"/>
    <lineage>
        <taxon>Bacteria</taxon>
        <taxon>Bacillati</taxon>
        <taxon>Bacillota</taxon>
        <taxon>Bacilli</taxon>
        <taxon>Bacillales</taxon>
        <taxon>Sporolactobacillaceae</taxon>
        <taxon>Pullulanibacillus</taxon>
    </lineage>
</organism>
<feature type="domain" description="Flagellar basal-body/hook protein C-terminal" evidence="6">
    <location>
        <begin position="114"/>
        <end position="157"/>
    </location>
</feature>
<reference evidence="7" key="1">
    <citation type="journal article" date="2014" name="Int. J. Syst. Evol. Microbiol.">
        <title>Complete genome sequence of Corynebacterium casei LMG S-19264T (=DSM 44701T), isolated from a smear-ripened cheese.</title>
        <authorList>
            <consortium name="US DOE Joint Genome Institute (JGI-PGF)"/>
            <person name="Walter F."/>
            <person name="Albersmeier A."/>
            <person name="Kalinowski J."/>
            <person name="Ruckert C."/>
        </authorList>
    </citation>
    <scope>NUCLEOTIDE SEQUENCE</scope>
    <source>
        <strain evidence="7">CGMCC 1.15371</strain>
    </source>
</reference>
<dbReference type="InterPro" id="IPR020013">
    <property type="entry name" value="Flagellar_FlgE/F/G"/>
</dbReference>
<dbReference type="EMBL" id="BMIR01000012">
    <property type="protein sequence ID" value="GGE46496.1"/>
    <property type="molecule type" value="Genomic_DNA"/>
</dbReference>
<dbReference type="AlphaFoldDB" id="A0A8J3DWB0"/>
<comment type="subcellular location">
    <subcellularLocation>
        <location evidence="1 4">Bacterial flagellum basal body</location>
    </subcellularLocation>
</comment>
<reference evidence="7" key="2">
    <citation type="submission" date="2020-09" db="EMBL/GenBank/DDBJ databases">
        <authorList>
            <person name="Sun Q."/>
            <person name="Zhou Y."/>
        </authorList>
    </citation>
    <scope>NUCLEOTIDE SEQUENCE</scope>
    <source>
        <strain evidence="7">CGMCC 1.15371</strain>
    </source>
</reference>
<evidence type="ECO:0000313" key="7">
    <source>
        <dbReference type="EMBL" id="GGE46496.1"/>
    </source>
</evidence>
<gene>
    <name evidence="7" type="ORF">GCM10011391_26610</name>
</gene>
<evidence type="ECO:0000256" key="3">
    <source>
        <dbReference type="ARBA" id="ARBA00023143"/>
    </source>
</evidence>
<dbReference type="Pfam" id="PF06429">
    <property type="entry name" value="Flg_bbr_C"/>
    <property type="match status" value="1"/>
</dbReference>
<evidence type="ECO:0000256" key="1">
    <source>
        <dbReference type="ARBA" id="ARBA00004117"/>
    </source>
</evidence>
<evidence type="ECO:0000256" key="2">
    <source>
        <dbReference type="ARBA" id="ARBA00009677"/>
    </source>
</evidence>
<dbReference type="PANTHER" id="PTHR30435:SF1">
    <property type="entry name" value="FLAGELLAR HOOK PROTEIN FLGE"/>
    <property type="match status" value="1"/>
</dbReference>
<dbReference type="Proteomes" id="UP000628775">
    <property type="component" value="Unassembled WGS sequence"/>
</dbReference>
<dbReference type="GO" id="GO:0071978">
    <property type="term" value="P:bacterial-type flagellum-dependent swarming motility"/>
    <property type="evidence" value="ECO:0007669"/>
    <property type="project" value="TreeGrafter"/>
</dbReference>
<name>A0A8J3DWB0_9BACL</name>
<evidence type="ECO:0000256" key="4">
    <source>
        <dbReference type="RuleBase" id="RU362116"/>
    </source>
</evidence>
<comment type="function">
    <text evidence="4">A flexible structure which links the flagellar filament to the drive apparatus in the basal body.</text>
</comment>
<dbReference type="NCBIfam" id="TIGR03506">
    <property type="entry name" value="FlgEFG_subfam"/>
    <property type="match status" value="1"/>
</dbReference>
<feature type="region of interest" description="Disordered" evidence="5">
    <location>
        <begin position="88"/>
        <end position="113"/>
    </location>
</feature>
<protein>
    <recommendedName>
        <fullName evidence="4">Flagellar hook protein FlgE</fullName>
    </recommendedName>
</protein>
<dbReference type="InterPro" id="IPR037925">
    <property type="entry name" value="FlgE/F/G-like"/>
</dbReference>
<evidence type="ECO:0000259" key="6">
    <source>
        <dbReference type="Pfam" id="PF06429"/>
    </source>
</evidence>
<accession>A0A8J3DWB0</accession>
<keyword evidence="3 4" id="KW-0975">Bacterial flagellum</keyword>